<feature type="compositionally biased region" description="Pro residues" evidence="1">
    <location>
        <begin position="138"/>
        <end position="147"/>
    </location>
</feature>
<dbReference type="EMBL" id="JAHBAY010000024">
    <property type="protein sequence ID" value="MBT0774178.1"/>
    <property type="molecule type" value="Genomic_DNA"/>
</dbReference>
<dbReference type="Gene3D" id="1.10.10.10">
    <property type="entry name" value="Winged helix-like DNA-binding domain superfamily/Winged helix DNA-binding domain"/>
    <property type="match status" value="1"/>
</dbReference>
<protein>
    <submittedName>
        <fullName evidence="2">Replication-relaxation family protein</fullName>
    </submittedName>
</protein>
<dbReference type="RefSeq" id="WP_214160717.1">
    <property type="nucleotide sequence ID" value="NZ_JAHBAY010000024.1"/>
</dbReference>
<proteinExistence type="predicted"/>
<dbReference type="Proteomes" id="UP001197247">
    <property type="component" value="Unassembled WGS sequence"/>
</dbReference>
<dbReference type="InterPro" id="IPR036388">
    <property type="entry name" value="WH-like_DNA-bd_sf"/>
</dbReference>
<feature type="region of interest" description="Disordered" evidence="1">
    <location>
        <begin position="394"/>
        <end position="424"/>
    </location>
</feature>
<comment type="caution">
    <text evidence="2">The sequence shown here is derived from an EMBL/GenBank/DDBJ whole genome shotgun (WGS) entry which is preliminary data.</text>
</comment>
<feature type="compositionally biased region" description="Low complexity" evidence="1">
    <location>
        <begin position="154"/>
        <end position="173"/>
    </location>
</feature>
<feature type="region of interest" description="Disordered" evidence="1">
    <location>
        <begin position="135"/>
        <end position="186"/>
    </location>
</feature>
<dbReference type="InterPro" id="IPR036390">
    <property type="entry name" value="WH_DNA-bd_sf"/>
</dbReference>
<accession>A0ABS5TTQ1</accession>
<evidence type="ECO:0000313" key="3">
    <source>
        <dbReference type="Proteomes" id="UP001197247"/>
    </source>
</evidence>
<name>A0ABS5TTQ1_9ACTN</name>
<dbReference type="SUPFAM" id="SSF46785">
    <property type="entry name" value="Winged helix' DNA-binding domain"/>
    <property type="match status" value="1"/>
</dbReference>
<evidence type="ECO:0000313" key="2">
    <source>
        <dbReference type="EMBL" id="MBT0774178.1"/>
    </source>
</evidence>
<dbReference type="InterPro" id="IPR025855">
    <property type="entry name" value="Replic_Relax"/>
</dbReference>
<keyword evidence="3" id="KW-1185">Reference proteome</keyword>
<gene>
    <name evidence="2" type="ORF">KIH74_34855</name>
</gene>
<evidence type="ECO:0000256" key="1">
    <source>
        <dbReference type="SAM" id="MobiDB-lite"/>
    </source>
</evidence>
<dbReference type="Pfam" id="PF13814">
    <property type="entry name" value="Replic_Relax"/>
    <property type="match status" value="2"/>
</dbReference>
<feature type="compositionally biased region" description="Basic and acidic residues" evidence="1">
    <location>
        <begin position="415"/>
        <end position="424"/>
    </location>
</feature>
<reference evidence="2 3" key="1">
    <citation type="submission" date="2021-05" db="EMBL/GenBank/DDBJ databases">
        <title>Kineosporia and Streptomyces sp. nov. two new marine actinobacteria isolated from Coral.</title>
        <authorList>
            <person name="Buangrab K."/>
            <person name="Sutthacheep M."/>
            <person name="Yeemin T."/>
            <person name="Harunari E."/>
            <person name="Igarashi Y."/>
            <person name="Kanchanasin P."/>
            <person name="Tanasupawat S."/>
            <person name="Phongsopitanun W."/>
        </authorList>
    </citation>
    <scope>NUCLEOTIDE SEQUENCE [LARGE SCALE GENOMIC DNA]</scope>
    <source>
        <strain evidence="2 3">J2-2</strain>
    </source>
</reference>
<sequence>MRGASSWLPASHDLRTRDQALLRLLHEHGTLTGPQIERLLFASPAAARGRLSRLRRRGWIDSFRVHRAGRALPAHWVLGEWGSRWAAIHAGDPPPTARQLRTRTEGLAASSQLEHTDGVHDVFVSLIVAARHRRPPHWLGPPDPTGPLHPGSDPPTSLRTSPPTSPGRPTQQPMDQPAQAWPQARLARWWSSARTARAMDGQVRPDGHGVWEIRRPAPAAGRTGPDHEPGEPGEQVLQVGVFLEYDRGTETVHRLAAKLGPYERLLAEGLGPAWPLLIVVPTVRREQHLHHHLDQIHASGVRTEGEQAGPYPPGAAFDETWSVRIRAQQRLVVLTTTLEHLIADPLGASGPVWRPVIIRSAPGASVSALVRLPRLSRLALDDLVTAVDLEDEPGPARAFFDPGPAGPEDDPLTGFDHHDPAFPA</sequence>
<organism evidence="2 3">
    <name type="scientific">Kineosporia corallincola</name>
    <dbReference type="NCBI Taxonomy" id="2835133"/>
    <lineage>
        <taxon>Bacteria</taxon>
        <taxon>Bacillati</taxon>
        <taxon>Actinomycetota</taxon>
        <taxon>Actinomycetes</taxon>
        <taxon>Kineosporiales</taxon>
        <taxon>Kineosporiaceae</taxon>
        <taxon>Kineosporia</taxon>
    </lineage>
</organism>